<dbReference type="InterPro" id="IPR013810">
    <property type="entry name" value="Ribosomal_uS5_N"/>
</dbReference>
<evidence type="ECO:0000256" key="4">
    <source>
        <dbReference type="ARBA" id="ARBA00023128"/>
    </source>
</evidence>
<dbReference type="Proteomes" id="UP001286456">
    <property type="component" value="Unassembled WGS sequence"/>
</dbReference>
<dbReference type="InterPro" id="IPR014721">
    <property type="entry name" value="Ribsml_uS5_D2-typ_fold_subgr"/>
</dbReference>
<dbReference type="EMBL" id="JAUEPO010000005">
    <property type="protein sequence ID" value="KAK3320882.1"/>
    <property type="molecule type" value="Genomic_DNA"/>
</dbReference>
<accession>A0AAE0M6A5</accession>
<dbReference type="SUPFAM" id="SSF54768">
    <property type="entry name" value="dsRNA-binding domain-like"/>
    <property type="match status" value="1"/>
</dbReference>
<comment type="similarity">
    <text evidence="2 9">Belongs to the universal ribosomal protein uS5 family.</text>
</comment>
<dbReference type="GO" id="GO:0006412">
    <property type="term" value="P:translation"/>
    <property type="evidence" value="ECO:0007669"/>
    <property type="project" value="InterPro"/>
</dbReference>
<dbReference type="Pfam" id="PF00333">
    <property type="entry name" value="Ribosomal_S5"/>
    <property type="match status" value="1"/>
</dbReference>
<keyword evidence="12" id="KW-1185">Reference proteome</keyword>
<evidence type="ECO:0000256" key="3">
    <source>
        <dbReference type="ARBA" id="ARBA00022980"/>
    </source>
</evidence>
<evidence type="ECO:0000256" key="5">
    <source>
        <dbReference type="ARBA" id="ARBA00023274"/>
    </source>
</evidence>
<dbReference type="InterPro" id="IPR000851">
    <property type="entry name" value="Ribosomal_uS5"/>
</dbReference>
<feature type="domain" description="S5 DRBM" evidence="10">
    <location>
        <begin position="320"/>
        <end position="383"/>
    </location>
</feature>
<dbReference type="GO" id="GO:0003735">
    <property type="term" value="F:structural constituent of ribosome"/>
    <property type="evidence" value="ECO:0007669"/>
    <property type="project" value="UniProtKB-UniRule"/>
</dbReference>
<dbReference type="InterPro" id="IPR020568">
    <property type="entry name" value="Ribosomal_Su5_D2-typ_SF"/>
</dbReference>
<evidence type="ECO:0000256" key="6">
    <source>
        <dbReference type="ARBA" id="ARBA00037226"/>
    </source>
</evidence>
<comment type="function">
    <text evidence="6">Component of the mitochondrial ribosome (mitoribosome), a dedicated translation machinery responsible for the synthesis of mitochondrial genome-encoded proteins, including at least some of the essential transmembrane subunits of the mitochondrial respiratory chain. The mitoribosomes are attached to the mitochondrial inner membrane and translation products are cotranslationally integrated into the membrane.</text>
</comment>
<dbReference type="GO" id="GO:0003723">
    <property type="term" value="F:RNA binding"/>
    <property type="evidence" value="ECO:0007669"/>
    <property type="project" value="InterPro"/>
</dbReference>
<evidence type="ECO:0000259" key="10">
    <source>
        <dbReference type="PROSITE" id="PS50881"/>
    </source>
</evidence>
<evidence type="ECO:0000256" key="2">
    <source>
        <dbReference type="ARBA" id="ARBA00008945"/>
    </source>
</evidence>
<keyword evidence="3 8" id="KW-0689">Ribosomal protein</keyword>
<name>A0AAE0M6A5_9PEZI</name>
<keyword evidence="4" id="KW-0496">Mitochondrion</keyword>
<reference evidence="11" key="1">
    <citation type="journal article" date="2023" name="Mol. Phylogenet. Evol.">
        <title>Genome-scale phylogeny and comparative genomics of the fungal order Sordariales.</title>
        <authorList>
            <person name="Hensen N."/>
            <person name="Bonometti L."/>
            <person name="Westerberg I."/>
            <person name="Brannstrom I.O."/>
            <person name="Guillou S."/>
            <person name="Cros-Aarteil S."/>
            <person name="Calhoun S."/>
            <person name="Haridas S."/>
            <person name="Kuo A."/>
            <person name="Mondo S."/>
            <person name="Pangilinan J."/>
            <person name="Riley R."/>
            <person name="LaButti K."/>
            <person name="Andreopoulos B."/>
            <person name="Lipzen A."/>
            <person name="Chen C."/>
            <person name="Yan M."/>
            <person name="Daum C."/>
            <person name="Ng V."/>
            <person name="Clum A."/>
            <person name="Steindorff A."/>
            <person name="Ohm R.A."/>
            <person name="Martin F."/>
            <person name="Silar P."/>
            <person name="Natvig D.O."/>
            <person name="Lalanne C."/>
            <person name="Gautier V."/>
            <person name="Ament-Velasquez S.L."/>
            <person name="Kruys A."/>
            <person name="Hutchinson M.I."/>
            <person name="Powell A.J."/>
            <person name="Barry K."/>
            <person name="Miller A.N."/>
            <person name="Grigoriev I.V."/>
            <person name="Debuchy R."/>
            <person name="Gladieux P."/>
            <person name="Hiltunen Thoren M."/>
            <person name="Johannesson H."/>
        </authorList>
    </citation>
    <scope>NUCLEOTIDE SEQUENCE</scope>
    <source>
        <strain evidence="11">SMH4131-1</strain>
    </source>
</reference>
<comment type="subcellular location">
    <subcellularLocation>
        <location evidence="1">Mitochondrion</location>
    </subcellularLocation>
</comment>
<dbReference type="Gene3D" id="3.30.230.10">
    <property type="match status" value="1"/>
</dbReference>
<comment type="caution">
    <text evidence="11">The sequence shown here is derived from an EMBL/GenBank/DDBJ whole genome shotgun (WGS) entry which is preliminary data.</text>
</comment>
<evidence type="ECO:0000256" key="9">
    <source>
        <dbReference type="RuleBase" id="RU003823"/>
    </source>
</evidence>
<keyword evidence="5 8" id="KW-0687">Ribonucleoprotein</keyword>
<dbReference type="PANTHER" id="PTHR48277">
    <property type="entry name" value="MITOCHONDRIAL RIBOSOMAL PROTEIN S5"/>
    <property type="match status" value="1"/>
</dbReference>
<proteinExistence type="inferred from homology"/>
<dbReference type="FunFam" id="3.30.230.10:FF:000041">
    <property type="entry name" value="37S ribosomal protein S5"/>
    <property type="match status" value="1"/>
</dbReference>
<evidence type="ECO:0000256" key="7">
    <source>
        <dbReference type="ARBA" id="ARBA00039335"/>
    </source>
</evidence>
<evidence type="ECO:0000313" key="11">
    <source>
        <dbReference type="EMBL" id="KAK3320882.1"/>
    </source>
</evidence>
<evidence type="ECO:0000313" key="12">
    <source>
        <dbReference type="Proteomes" id="UP001286456"/>
    </source>
</evidence>
<dbReference type="SUPFAM" id="SSF54211">
    <property type="entry name" value="Ribosomal protein S5 domain 2-like"/>
    <property type="match status" value="1"/>
</dbReference>
<dbReference type="InterPro" id="IPR005324">
    <property type="entry name" value="Ribosomal_uS5_C"/>
</dbReference>
<dbReference type="Gene3D" id="3.30.160.20">
    <property type="match status" value="1"/>
</dbReference>
<dbReference type="PROSITE" id="PS50881">
    <property type="entry name" value="S5_DSRBD"/>
    <property type="match status" value="1"/>
</dbReference>
<dbReference type="PANTHER" id="PTHR48277:SF1">
    <property type="entry name" value="MITOCHONDRIAL RIBOSOMAL PROTEIN S5"/>
    <property type="match status" value="1"/>
</dbReference>
<protein>
    <recommendedName>
        <fullName evidence="7">Small ribosomal subunit protein uS5m</fullName>
    </recommendedName>
</protein>
<dbReference type="FunFam" id="3.30.160.20:FF:000022">
    <property type="entry name" value="28S ribosomal protein S5, mitochondrial"/>
    <property type="match status" value="1"/>
</dbReference>
<evidence type="ECO:0000256" key="8">
    <source>
        <dbReference type="PROSITE-ProRule" id="PRU00268"/>
    </source>
</evidence>
<dbReference type="Pfam" id="PF03719">
    <property type="entry name" value="Ribosomal_S5_C"/>
    <property type="match status" value="1"/>
</dbReference>
<sequence>MSAARPAVRNLFSRHLASAASTPATAAVRPAVIAAAAGAAQSPSCRHHQFHSSAQLEARRRPRFKSVRAEEMGLVSEKKVQEYSDKTFPRYTQEEMEALAEQYSPAQLAALEAGEAAIDPRDLTIQGRLRVDPYRMPYIDDFAEIQPIIDRRPRKQPPPDPNARFMNLDEFTEDLIKWADKFQTGPVTGTLKKLTDFVPKEYRKKPEGQWPGAIRDRAHEDFALYIQEEASKPPTDPDVAAVSGPTDADVLEYILERSSMTDGNRTSNSALAPALPAKVPGVTGLYKNAIDPADEGLDDTGIYQELKKRTGMTVREIMGIRCAELVQRFVSNQTRLGKIRSTSSLWVAGNGHGWLGIGIAKSVEPMAANQRAKMLAIRNMRPIRRYEERTIYGNVEAKVGGSVVRLFSRPPGFGLRVSHRIFEMCRAAGIKDLSAKFIRSRNPLNTVKATYDALTSQPDPEEIAIGRGKKLVDVRKVYYGGAVH</sequence>
<dbReference type="GO" id="GO:0005763">
    <property type="term" value="C:mitochondrial small ribosomal subunit"/>
    <property type="evidence" value="ECO:0007669"/>
    <property type="project" value="UniProtKB-ARBA"/>
</dbReference>
<reference evidence="11" key="2">
    <citation type="submission" date="2023-06" db="EMBL/GenBank/DDBJ databases">
        <authorList>
            <consortium name="Lawrence Berkeley National Laboratory"/>
            <person name="Haridas S."/>
            <person name="Hensen N."/>
            <person name="Bonometti L."/>
            <person name="Westerberg I."/>
            <person name="Brannstrom I.O."/>
            <person name="Guillou S."/>
            <person name="Cros-Aarteil S."/>
            <person name="Calhoun S."/>
            <person name="Kuo A."/>
            <person name="Mondo S."/>
            <person name="Pangilinan J."/>
            <person name="Riley R."/>
            <person name="Labutti K."/>
            <person name="Andreopoulos B."/>
            <person name="Lipzen A."/>
            <person name="Chen C."/>
            <person name="Yanf M."/>
            <person name="Daum C."/>
            <person name="Ng V."/>
            <person name="Clum A."/>
            <person name="Steindorff A."/>
            <person name="Ohm R."/>
            <person name="Martin F."/>
            <person name="Silar P."/>
            <person name="Natvig D."/>
            <person name="Lalanne C."/>
            <person name="Gautier V."/>
            <person name="Ament-Velasquez S.L."/>
            <person name="Kruys A."/>
            <person name="Hutchinson M.I."/>
            <person name="Powell A.J."/>
            <person name="Barry K."/>
            <person name="Miller A.N."/>
            <person name="Grigoriev I.V."/>
            <person name="Debuchy R."/>
            <person name="Gladieux P."/>
            <person name="Thoren M.H."/>
            <person name="Johannesson H."/>
        </authorList>
    </citation>
    <scope>NUCLEOTIDE SEQUENCE</scope>
    <source>
        <strain evidence="11">SMH4131-1</strain>
    </source>
</reference>
<evidence type="ECO:0000256" key="1">
    <source>
        <dbReference type="ARBA" id="ARBA00004173"/>
    </source>
</evidence>
<gene>
    <name evidence="11" type="ORF">B0T19DRAFT_466014</name>
</gene>
<dbReference type="AlphaFoldDB" id="A0AAE0M6A5"/>
<organism evidence="11 12">
    <name type="scientific">Cercophora scortea</name>
    <dbReference type="NCBI Taxonomy" id="314031"/>
    <lineage>
        <taxon>Eukaryota</taxon>
        <taxon>Fungi</taxon>
        <taxon>Dikarya</taxon>
        <taxon>Ascomycota</taxon>
        <taxon>Pezizomycotina</taxon>
        <taxon>Sordariomycetes</taxon>
        <taxon>Sordariomycetidae</taxon>
        <taxon>Sordariales</taxon>
        <taxon>Lasiosphaeriaceae</taxon>
        <taxon>Cercophora</taxon>
    </lineage>
</organism>